<dbReference type="InterPro" id="IPR025554">
    <property type="entry name" value="DUF4140"/>
</dbReference>
<dbReference type="AlphaFoldDB" id="A0A914QK05"/>
<keyword evidence="3" id="KW-1185">Reference proteome</keyword>
<reference evidence="4" key="1">
    <citation type="submission" date="2022-11" db="UniProtKB">
        <authorList>
            <consortium name="WormBaseParasite"/>
        </authorList>
    </citation>
    <scope>IDENTIFICATION</scope>
</reference>
<organism evidence="3 4">
    <name type="scientific">Panagrolaimus davidi</name>
    <dbReference type="NCBI Taxonomy" id="227884"/>
    <lineage>
        <taxon>Eukaryota</taxon>
        <taxon>Metazoa</taxon>
        <taxon>Ecdysozoa</taxon>
        <taxon>Nematoda</taxon>
        <taxon>Chromadorea</taxon>
        <taxon>Rhabditida</taxon>
        <taxon>Tylenchina</taxon>
        <taxon>Panagrolaimomorpha</taxon>
        <taxon>Panagrolaimoidea</taxon>
        <taxon>Panagrolaimidae</taxon>
        <taxon>Panagrolaimus</taxon>
    </lineage>
</organism>
<accession>A0A914QK05</accession>
<dbReference type="PANTHER" id="PTHR31005">
    <property type="entry name" value="DUF4139 DOMAIN-CONTAINING PROTEIN"/>
    <property type="match status" value="1"/>
</dbReference>
<proteinExistence type="predicted"/>
<protein>
    <submittedName>
        <fullName evidence="4">Protein F37C4.5</fullName>
    </submittedName>
</protein>
<dbReference type="Pfam" id="PF13600">
    <property type="entry name" value="DUF4140"/>
    <property type="match status" value="1"/>
</dbReference>
<sequence>MPEQRSIKVLNARDIPITAVTVYTDRAEVTRNFRVNLAPGLNEIQLENIAQFVQQDSVKVDVHGSATIHEVKFERKFINSEIETLPKVKELKEELKKLEGEVQKERDLQSVYTARIETLNNLVGQGFSKEKGHHPILSFDDTFVSSLNKFFEFHEEKSVDTKSKARISEENIASLTAEINRVKNEINQQHYARESKQNRFLNLAVFRMPTKALCQTSDQKKKDLFAFNSMCVISIEAECDAIGDNKDVEFTVIYQVHNARWTSAYDIRVKSEKDQHHIILSYFGKISQQTGEDWNDVELSLSTAQPALGGDLPELGSTVVEFYRPPPQNVGYLNIEKTLHEQSRMLSMRKERKSAPAMGCPVMVAEEDVLSTTFTIDAKKTTIPSDHAEHKVKITVENLTASLHYHCVPKLNTNVFLIASVINDSDYPLISGSAFIYLNNSFSTKIVLKSASCGEKFDVPLGVDKTVKVIYKPKHKFQTQTGMLTKNMSSSTEQKIIVKNTKRTEPILITIHESIPKSSDEKIRVRVISPEIHQNAAVQKPSNGEEEGTVHRLPNVGAILDDLNNLLWTEKIKADQEKEFIVKWSVDYPPNETLRYSEKHQEE</sequence>
<dbReference type="Proteomes" id="UP000887578">
    <property type="component" value="Unplaced"/>
</dbReference>
<evidence type="ECO:0000259" key="2">
    <source>
        <dbReference type="Pfam" id="PF13600"/>
    </source>
</evidence>
<dbReference type="Pfam" id="PF13598">
    <property type="entry name" value="DUF4139"/>
    <property type="match status" value="1"/>
</dbReference>
<feature type="domain" description="DUF4140" evidence="2">
    <location>
        <begin position="20"/>
        <end position="119"/>
    </location>
</feature>
<feature type="domain" description="DUF4139" evidence="1">
    <location>
        <begin position="251"/>
        <end position="589"/>
    </location>
</feature>
<dbReference type="PANTHER" id="PTHR31005:SF8">
    <property type="entry name" value="DUF4139 DOMAIN-CONTAINING PROTEIN"/>
    <property type="match status" value="1"/>
</dbReference>
<dbReference type="InterPro" id="IPR037291">
    <property type="entry name" value="DUF4139"/>
</dbReference>
<evidence type="ECO:0000313" key="3">
    <source>
        <dbReference type="Proteomes" id="UP000887578"/>
    </source>
</evidence>
<dbReference type="InterPro" id="IPR011935">
    <property type="entry name" value="CHP02231"/>
</dbReference>
<dbReference type="NCBIfam" id="TIGR02231">
    <property type="entry name" value="mucoidy inhibitor MuiA family protein"/>
    <property type="match status" value="1"/>
</dbReference>
<evidence type="ECO:0000259" key="1">
    <source>
        <dbReference type="Pfam" id="PF13598"/>
    </source>
</evidence>
<name>A0A914QK05_9BILA</name>
<dbReference type="WBParaSite" id="PDA_v2.g29989.t1">
    <property type="protein sequence ID" value="PDA_v2.g29989.t1"/>
    <property type="gene ID" value="PDA_v2.g29989"/>
</dbReference>
<evidence type="ECO:0000313" key="4">
    <source>
        <dbReference type="WBParaSite" id="PDA_v2.g29989.t1"/>
    </source>
</evidence>